<dbReference type="NCBIfam" id="NF009905">
    <property type="entry name" value="PRK13368.1"/>
    <property type="match status" value="1"/>
</dbReference>
<dbReference type="RefSeq" id="WP_021776835.1">
    <property type="nucleotide sequence ID" value="NZ_AWXE01000002.1"/>
</dbReference>
<accession>U2WU64</accession>
<evidence type="ECO:0000256" key="2">
    <source>
        <dbReference type="ARBA" id="ARBA00022695"/>
    </source>
</evidence>
<dbReference type="eggNOG" id="COG1212">
    <property type="taxonomic scope" value="Bacteria"/>
</dbReference>
<dbReference type="Gene3D" id="3.90.550.10">
    <property type="entry name" value="Spore Coat Polysaccharide Biosynthesis Protein SpsA, Chain A"/>
    <property type="match status" value="1"/>
</dbReference>
<evidence type="ECO:0008006" key="6">
    <source>
        <dbReference type="Google" id="ProtNLM"/>
    </source>
</evidence>
<gene>
    <name evidence="4" type="ORF">RS24_00798</name>
</gene>
<dbReference type="PANTHER" id="PTHR42866:SF2">
    <property type="entry name" value="3-DEOXY-MANNO-OCTULOSONATE CYTIDYLYLTRANSFERASE, MITOCHONDRIAL"/>
    <property type="match status" value="1"/>
</dbReference>
<dbReference type="InterPro" id="IPR004528">
    <property type="entry name" value="KdsB"/>
</dbReference>
<dbReference type="AlphaFoldDB" id="U2WU64"/>
<dbReference type="InterPro" id="IPR029044">
    <property type="entry name" value="Nucleotide-diphossugar_trans"/>
</dbReference>
<reference evidence="4 5" key="1">
    <citation type="journal article" date="2014" name="FEMS Microbiol. Ecol.">
        <title>Genomic differentiation among two strains of the PS1 clade isolated from geographically separated marine habitats.</title>
        <authorList>
            <person name="Jimenez-Infante F."/>
            <person name="Ngugi D.K."/>
            <person name="Alam I."/>
            <person name="Rashid M."/>
            <person name="Baalawi W."/>
            <person name="Kamau A.A."/>
            <person name="Bajic V.B."/>
            <person name="Stingl U."/>
        </authorList>
    </citation>
    <scope>NUCLEOTIDE SEQUENCE [LARGE SCALE GENOMIC DNA]</scope>
    <source>
        <strain evidence="4 5">RS24</strain>
    </source>
</reference>
<evidence type="ECO:0000313" key="5">
    <source>
        <dbReference type="Proteomes" id="UP000016762"/>
    </source>
</evidence>
<organism evidence="4 5">
    <name type="scientific">Candidatus Micropelagius thuwalensis</name>
    <dbReference type="NCBI Taxonomy" id="1397666"/>
    <lineage>
        <taxon>Bacteria</taxon>
        <taxon>Pseudomonadati</taxon>
        <taxon>Pseudomonadota</taxon>
        <taxon>Alphaproteobacteria</taxon>
        <taxon>PS1 clade</taxon>
        <taxon>Candidatus Micropelagius</taxon>
    </lineage>
</organism>
<dbReference type="NCBIfam" id="NF003952">
    <property type="entry name" value="PRK05450.1-5"/>
    <property type="match status" value="1"/>
</dbReference>
<sequence>MKSIAVIPARMGSSRFPGKPLAKIHGVPMIGHCYFRTKMCEELIETYVATCDEEIYDYINSIGGKAIMTSHTHERATDRTAEAMLKIEKIMGQEVDIVVMVQGDEPMVTPGMISQSLKPFKDDPSINVVNLMSKMDTVAEFESPDEVKVVVDKKSDAIYFSREPIPSRKKGVEDVPMLKQVCIIPFKRDFLLSFNQLSETELEVIESVDMMRIIENGDKVHMVMTDVKSYSVDTEEERVLIEKKMIGDSLMSKYVDRDG</sequence>
<evidence type="ECO:0000256" key="3">
    <source>
        <dbReference type="ARBA" id="ARBA00022985"/>
    </source>
</evidence>
<protein>
    <recommendedName>
        <fullName evidence="6">3-deoxy-manno-octulosonate cytidylyltransferase</fullName>
    </recommendedName>
</protein>
<dbReference type="CDD" id="cd02517">
    <property type="entry name" value="CMP-KDO-Synthetase"/>
    <property type="match status" value="1"/>
</dbReference>
<dbReference type="GO" id="GO:0008690">
    <property type="term" value="F:3-deoxy-manno-octulosonate cytidylyltransferase activity"/>
    <property type="evidence" value="ECO:0007669"/>
    <property type="project" value="InterPro"/>
</dbReference>
<dbReference type="Pfam" id="PF02348">
    <property type="entry name" value="CTP_transf_3"/>
    <property type="match status" value="1"/>
</dbReference>
<dbReference type="GO" id="GO:0009103">
    <property type="term" value="P:lipopolysaccharide biosynthetic process"/>
    <property type="evidence" value="ECO:0007669"/>
    <property type="project" value="UniProtKB-KW"/>
</dbReference>
<comment type="caution">
    <text evidence="4">The sequence shown here is derived from an EMBL/GenBank/DDBJ whole genome shotgun (WGS) entry which is preliminary data.</text>
</comment>
<keyword evidence="1" id="KW-0808">Transferase</keyword>
<name>U2WU64_9PROT</name>
<dbReference type="Proteomes" id="UP000016762">
    <property type="component" value="Unassembled WGS sequence"/>
</dbReference>
<dbReference type="STRING" id="1397666.RS24_00798"/>
<dbReference type="PANTHER" id="PTHR42866">
    <property type="entry name" value="3-DEOXY-MANNO-OCTULOSONATE CYTIDYLYLTRANSFERASE"/>
    <property type="match status" value="1"/>
</dbReference>
<keyword evidence="2" id="KW-0548">Nucleotidyltransferase</keyword>
<keyword evidence="5" id="KW-1185">Reference proteome</keyword>
<keyword evidence="3" id="KW-0448">Lipopolysaccharide biosynthesis</keyword>
<evidence type="ECO:0000256" key="1">
    <source>
        <dbReference type="ARBA" id="ARBA00022679"/>
    </source>
</evidence>
<dbReference type="EMBL" id="AWXE01000002">
    <property type="protein sequence ID" value="ERL47078.1"/>
    <property type="molecule type" value="Genomic_DNA"/>
</dbReference>
<dbReference type="GO" id="GO:0005829">
    <property type="term" value="C:cytosol"/>
    <property type="evidence" value="ECO:0007669"/>
    <property type="project" value="TreeGrafter"/>
</dbReference>
<proteinExistence type="predicted"/>
<dbReference type="OrthoDB" id="9815559at2"/>
<dbReference type="PATRIC" id="fig|1397666.3.peg.726"/>
<dbReference type="SUPFAM" id="SSF53448">
    <property type="entry name" value="Nucleotide-diphospho-sugar transferases"/>
    <property type="match status" value="1"/>
</dbReference>
<dbReference type="InterPro" id="IPR003329">
    <property type="entry name" value="Cytidylyl_trans"/>
</dbReference>
<evidence type="ECO:0000313" key="4">
    <source>
        <dbReference type="EMBL" id="ERL47078.1"/>
    </source>
</evidence>